<sequence>MFSAADFLLGVLSSAVATVVLAAVGRARGVLVLRRPPPRLRIGKTLAVKEELNQVFAGQFEMVGIRHLLPQMEHDGPLELASDLIEEAEDIRRHLARNQMHALLEKEASNLDSDPLHLVYRHCDYAAIRALRNHGGKPPIISAGAVVTCSESRQVVLHQRSRFNVDTMKGRLHVFGGAYMYETSGLGSDAGDLSFTAAREMFEEAGVFGEPPAKWPALISWEVPSGFLQYIYLGVDVPLHQIERQHGYPEGNVILVDFDELEELLVKGKWVDSGRAAILLWLALGAPTAGQQRFGAGKARGIYRRVLRQLVSN</sequence>
<evidence type="ECO:0000313" key="3">
    <source>
        <dbReference type="Proteomes" id="UP000648722"/>
    </source>
</evidence>
<accession>A0ABQ1XYL8</accession>
<comment type="caution">
    <text evidence="2">The sequence shown here is derived from an EMBL/GenBank/DDBJ whole genome shotgun (WGS) entry which is preliminary data.</text>
</comment>
<reference evidence="3" key="1">
    <citation type="journal article" date="2019" name="Int. J. Syst. Evol. Microbiol.">
        <title>The Global Catalogue of Microorganisms (GCM) 10K type strain sequencing project: providing services to taxonomists for standard genome sequencing and annotation.</title>
        <authorList>
            <consortium name="The Broad Institute Genomics Platform"/>
            <consortium name="The Broad Institute Genome Sequencing Center for Infectious Disease"/>
            <person name="Wu L."/>
            <person name="Ma J."/>
        </authorList>
    </citation>
    <scope>NUCLEOTIDE SEQUENCE [LARGE SCALE GENOMIC DNA]</scope>
    <source>
        <strain evidence="3">CGMCC 1.12766</strain>
    </source>
</reference>
<dbReference type="EMBL" id="BMFS01000014">
    <property type="protein sequence ID" value="GGH07173.1"/>
    <property type="molecule type" value="Genomic_DNA"/>
</dbReference>
<protein>
    <recommendedName>
        <fullName evidence="1">Nudix hydrolase domain-containing protein</fullName>
    </recommendedName>
</protein>
<dbReference type="Proteomes" id="UP000648722">
    <property type="component" value="Unassembled WGS sequence"/>
</dbReference>
<keyword evidence="3" id="KW-1185">Reference proteome</keyword>
<dbReference type="InterPro" id="IPR015797">
    <property type="entry name" value="NUDIX_hydrolase-like_dom_sf"/>
</dbReference>
<dbReference type="PROSITE" id="PS51462">
    <property type="entry name" value="NUDIX"/>
    <property type="match status" value="1"/>
</dbReference>
<dbReference type="InterPro" id="IPR000086">
    <property type="entry name" value="NUDIX_hydrolase_dom"/>
</dbReference>
<name>A0ABQ1XYL8_9PROT</name>
<feature type="domain" description="Nudix hydrolase" evidence="1">
    <location>
        <begin position="138"/>
        <end position="284"/>
    </location>
</feature>
<dbReference type="SUPFAM" id="SSF55811">
    <property type="entry name" value="Nudix"/>
    <property type="match status" value="1"/>
</dbReference>
<evidence type="ECO:0000313" key="2">
    <source>
        <dbReference type="EMBL" id="GGH07173.1"/>
    </source>
</evidence>
<dbReference type="RefSeq" id="WP_188452921.1">
    <property type="nucleotide sequence ID" value="NZ_BMFS01000014.1"/>
</dbReference>
<dbReference type="Gene3D" id="3.90.79.10">
    <property type="entry name" value="Nucleoside Triphosphate Pyrophosphohydrolase"/>
    <property type="match status" value="1"/>
</dbReference>
<organism evidence="2 3">
    <name type="scientific">Glycocaulis albus</name>
    <dbReference type="NCBI Taxonomy" id="1382801"/>
    <lineage>
        <taxon>Bacteria</taxon>
        <taxon>Pseudomonadati</taxon>
        <taxon>Pseudomonadota</taxon>
        <taxon>Alphaproteobacteria</taxon>
        <taxon>Maricaulales</taxon>
        <taxon>Maricaulaceae</taxon>
        <taxon>Glycocaulis</taxon>
    </lineage>
</organism>
<gene>
    <name evidence="2" type="ORF">GCM10007420_24830</name>
</gene>
<proteinExistence type="predicted"/>
<evidence type="ECO:0000259" key="1">
    <source>
        <dbReference type="PROSITE" id="PS51462"/>
    </source>
</evidence>